<evidence type="ECO:0000313" key="2">
    <source>
        <dbReference type="RefSeq" id="XP_073762371.1"/>
    </source>
</evidence>
<name>A0AC58FXU3_DANRE</name>
<reference evidence="2" key="1">
    <citation type="submission" date="2025-08" db="UniProtKB">
        <authorList>
            <consortium name="RefSeq"/>
        </authorList>
    </citation>
    <scope>IDENTIFICATION</scope>
    <source>
        <strain evidence="2">Tuebingen</strain>
        <tissue evidence="2">Fibroblasts and whole tissue</tissue>
    </source>
</reference>
<accession>A0AC58FXU3</accession>
<evidence type="ECO:0000313" key="1">
    <source>
        <dbReference type="Proteomes" id="UP000000437"/>
    </source>
</evidence>
<dbReference type="Proteomes" id="UP000000437">
    <property type="component" value="Chromosome 1"/>
</dbReference>
<proteinExistence type="predicted"/>
<keyword evidence="1" id="KW-1185">Reference proteome</keyword>
<dbReference type="RefSeq" id="XP_073762371.1">
    <property type="nucleotide sequence ID" value="XM_073906270.1"/>
</dbReference>
<organism evidence="1 2">
    <name type="scientific">Danio rerio</name>
    <name type="common">Zebrafish</name>
    <name type="synonym">Brachydanio rerio</name>
    <dbReference type="NCBI Taxonomy" id="7955"/>
    <lineage>
        <taxon>Eukaryota</taxon>
        <taxon>Metazoa</taxon>
        <taxon>Chordata</taxon>
        <taxon>Craniata</taxon>
        <taxon>Vertebrata</taxon>
        <taxon>Euteleostomi</taxon>
        <taxon>Actinopterygii</taxon>
        <taxon>Neopterygii</taxon>
        <taxon>Teleostei</taxon>
        <taxon>Ostariophysi</taxon>
        <taxon>Cypriniformes</taxon>
        <taxon>Danionidae</taxon>
        <taxon>Danioninae</taxon>
        <taxon>Danio</taxon>
    </lineage>
</organism>
<protein>
    <submittedName>
        <fullName evidence="2">Uncharacterized protein isoform X1</fullName>
    </submittedName>
</protein>
<sequence>MNVKQGSVFRGQIGISLPCRPHFCLNGEKHIHQTQEMHRKISKMKSNLSVKMLAALALVLLVSSVSEGRTVGKCELKSLLQAGLGGNPGGSGGRDDRVRRNVTPAPENVTASVPANVTSSLPANVTASLPANATASVPANVTASLPANFTSSQPANVTGSVTVPRVTMPTNEADLGVIARIVCSVERLSKFNTERVNTIKSPGKKPGHGKPGRGKRSFHGPQKHSPGRFDRSSESSESSEEKQSLDTTLFGIFQLSNRVACNSGSGQSQNLCGIRCKALTDNDISNDIACLKTLLSMNQFVIVDECRNVNPAQYFSQCV</sequence>
<gene>
    <name evidence="2" type="primary">LOC141375094</name>
</gene>